<dbReference type="AlphaFoldDB" id="E8LU58"/>
<dbReference type="PRINTS" id="PR01021">
    <property type="entry name" value="OMPADOMAIN"/>
</dbReference>
<dbReference type="SUPFAM" id="SSF103088">
    <property type="entry name" value="OmpA-like"/>
    <property type="match status" value="1"/>
</dbReference>
<dbReference type="Pfam" id="PF00691">
    <property type="entry name" value="OmpA"/>
    <property type="match status" value="1"/>
</dbReference>
<dbReference type="InterPro" id="IPR041544">
    <property type="entry name" value="MotY_N"/>
</dbReference>
<dbReference type="PROSITE" id="PS51123">
    <property type="entry name" value="OMPA_2"/>
    <property type="match status" value="1"/>
</dbReference>
<dbReference type="GO" id="GO:0009279">
    <property type="term" value="C:cell outer membrane"/>
    <property type="evidence" value="ECO:0007669"/>
    <property type="project" value="UniProtKB-SubCell"/>
</dbReference>
<accession>E8LU58</accession>
<proteinExistence type="predicted"/>
<organism evidence="5 6">
    <name type="scientific">Vibrio brasiliensis LMG 20546</name>
    <dbReference type="NCBI Taxonomy" id="945543"/>
    <lineage>
        <taxon>Bacteria</taxon>
        <taxon>Pseudomonadati</taxon>
        <taxon>Pseudomonadota</taxon>
        <taxon>Gammaproteobacteria</taxon>
        <taxon>Vibrionales</taxon>
        <taxon>Vibrionaceae</taxon>
        <taxon>Vibrio</taxon>
        <taxon>Vibrio oreintalis group</taxon>
    </lineage>
</organism>
<evidence type="ECO:0000313" key="5">
    <source>
        <dbReference type="EMBL" id="EGA65723.1"/>
    </source>
</evidence>
<dbReference type="PANTHER" id="PTHR30329:SF17">
    <property type="entry name" value="LIPOPROTEIN YFIB-RELATED"/>
    <property type="match status" value="1"/>
</dbReference>
<dbReference type="EMBL" id="AEVS01000062">
    <property type="protein sequence ID" value="EGA65723.1"/>
    <property type="molecule type" value="Genomic_DNA"/>
</dbReference>
<sequence>MINCSKLHLLFLLFYSPLLIAKNIVTLPMDEVDWLYKGNNLKCELKYIAEREGKFYFRSEQKQHAYLNIELVSSDKELTDRELYGYPAPWQDDVPPLLISTVSSQTGKQVIFAQNISDLLRYIERGGWVGYSVGGNTASASHTYLVPTVRIHQPLRDFVNCQKSLPLMSYSQAKDISLQFNIGQKSLSSEQLTTLAALNSYLQADPSVSKILVDGHTDSSGARASNLALSRVRAELVSKQLHHLGVSQSMIEVRAHGSRYPIATNTTTAGKAKNRRVTLRLVRSNETVIPVSTNENNNVAKVQS</sequence>
<feature type="domain" description="OmpA-like" evidence="4">
    <location>
        <begin position="172"/>
        <end position="285"/>
    </location>
</feature>
<evidence type="ECO:0000256" key="2">
    <source>
        <dbReference type="ARBA" id="ARBA00023136"/>
    </source>
</evidence>
<keyword evidence="5" id="KW-0966">Cell projection</keyword>
<dbReference type="InterPro" id="IPR036737">
    <property type="entry name" value="OmpA-like_sf"/>
</dbReference>
<dbReference type="Gene3D" id="3.30.1330.60">
    <property type="entry name" value="OmpA-like domain"/>
    <property type="match status" value="1"/>
</dbReference>
<keyword evidence="5" id="KW-0282">Flagellum</keyword>
<name>E8LU58_9VIBR</name>
<dbReference type="Gene3D" id="2.60.40.2540">
    <property type="match status" value="1"/>
</dbReference>
<gene>
    <name evidence="5" type="ORF">VIBR0546_21600</name>
</gene>
<evidence type="ECO:0000256" key="1">
    <source>
        <dbReference type="ARBA" id="ARBA00004442"/>
    </source>
</evidence>
<evidence type="ECO:0000313" key="6">
    <source>
        <dbReference type="Proteomes" id="UP000004371"/>
    </source>
</evidence>
<evidence type="ECO:0000256" key="3">
    <source>
        <dbReference type="PROSITE-ProRule" id="PRU00473"/>
    </source>
</evidence>
<reference evidence="5 6" key="1">
    <citation type="journal article" date="2012" name="Int. J. Syst. Evol. Microbiol.">
        <title>Vibrio caribbeanicus sp. nov., isolated from the marine sponge Scleritoderma cyanea.</title>
        <authorList>
            <person name="Hoffmann M."/>
            <person name="Monday S.R."/>
            <person name="Allard M.W."/>
            <person name="Strain E.A."/>
            <person name="Whittaker P."/>
            <person name="Naum M."/>
            <person name="McCarthy P.J."/>
            <person name="Lopez J.V."/>
            <person name="Fischer M."/>
            <person name="Brown E.W."/>
        </authorList>
    </citation>
    <scope>NUCLEOTIDE SEQUENCE [LARGE SCALE GENOMIC DNA]</scope>
    <source>
        <strain evidence="5 6">LMG 20546</strain>
    </source>
</reference>
<dbReference type="InterPro" id="IPR050330">
    <property type="entry name" value="Bact_OuterMem_StrucFunc"/>
</dbReference>
<comment type="caution">
    <text evidence="5">The sequence shown here is derived from an EMBL/GenBank/DDBJ whole genome shotgun (WGS) entry which is preliminary data.</text>
</comment>
<dbReference type="PANTHER" id="PTHR30329">
    <property type="entry name" value="STATOR ELEMENT OF FLAGELLAR MOTOR COMPLEX"/>
    <property type="match status" value="1"/>
</dbReference>
<keyword evidence="5" id="KW-0969">Cilium</keyword>
<keyword evidence="2 3" id="KW-0472">Membrane</keyword>
<protein>
    <submittedName>
        <fullName evidence="5">Putative sodium-type flagellar protein MotY</fullName>
    </submittedName>
</protein>
<dbReference type="STRING" id="945543.VIBR0546_21600"/>
<dbReference type="CDD" id="cd07185">
    <property type="entry name" value="OmpA_C-like"/>
    <property type="match status" value="1"/>
</dbReference>
<dbReference type="InterPro" id="IPR006664">
    <property type="entry name" value="OMP_bac"/>
</dbReference>
<keyword evidence="6" id="KW-1185">Reference proteome</keyword>
<evidence type="ECO:0000259" key="4">
    <source>
        <dbReference type="PROSITE" id="PS51123"/>
    </source>
</evidence>
<dbReference type="InterPro" id="IPR006665">
    <property type="entry name" value="OmpA-like"/>
</dbReference>
<dbReference type="eggNOG" id="COG2885">
    <property type="taxonomic scope" value="Bacteria"/>
</dbReference>
<dbReference type="Proteomes" id="UP000004371">
    <property type="component" value="Unassembled WGS sequence"/>
</dbReference>
<dbReference type="Pfam" id="PF18393">
    <property type="entry name" value="MotY_N"/>
    <property type="match status" value="1"/>
</dbReference>
<comment type="subcellular location">
    <subcellularLocation>
        <location evidence="1">Cell outer membrane</location>
    </subcellularLocation>
</comment>